<dbReference type="HOGENOM" id="CLU_3033025_0_0_1"/>
<proteinExistence type="predicted"/>
<gene>
    <name evidence="1" type="ORF">PAXRUDRAFT_834210</name>
</gene>
<reference evidence="2" key="2">
    <citation type="submission" date="2015-01" db="EMBL/GenBank/DDBJ databases">
        <title>Evolutionary Origins and Diversification of the Mycorrhizal Mutualists.</title>
        <authorList>
            <consortium name="DOE Joint Genome Institute"/>
            <consortium name="Mycorrhizal Genomics Consortium"/>
            <person name="Kohler A."/>
            <person name="Kuo A."/>
            <person name="Nagy L.G."/>
            <person name="Floudas D."/>
            <person name="Copeland A."/>
            <person name="Barry K.W."/>
            <person name="Cichocki N."/>
            <person name="Veneault-Fourrey C."/>
            <person name="LaButti K."/>
            <person name="Lindquist E.A."/>
            <person name="Lipzen A."/>
            <person name="Lundell T."/>
            <person name="Morin E."/>
            <person name="Murat C."/>
            <person name="Riley R."/>
            <person name="Ohm R."/>
            <person name="Sun H."/>
            <person name="Tunlid A."/>
            <person name="Henrissat B."/>
            <person name="Grigoriev I.V."/>
            <person name="Hibbett D.S."/>
            <person name="Martin F."/>
        </authorList>
    </citation>
    <scope>NUCLEOTIDE SEQUENCE [LARGE SCALE GENOMIC DNA]</scope>
    <source>
        <strain evidence="2">Ve08.2h10</strain>
    </source>
</reference>
<dbReference type="InParanoid" id="A0A0D0DLI3"/>
<dbReference type="AlphaFoldDB" id="A0A0D0DLI3"/>
<keyword evidence="2" id="KW-1185">Reference proteome</keyword>
<organism evidence="1 2">
    <name type="scientific">Paxillus rubicundulus Ve08.2h10</name>
    <dbReference type="NCBI Taxonomy" id="930991"/>
    <lineage>
        <taxon>Eukaryota</taxon>
        <taxon>Fungi</taxon>
        <taxon>Dikarya</taxon>
        <taxon>Basidiomycota</taxon>
        <taxon>Agaricomycotina</taxon>
        <taxon>Agaricomycetes</taxon>
        <taxon>Agaricomycetidae</taxon>
        <taxon>Boletales</taxon>
        <taxon>Paxilineae</taxon>
        <taxon>Paxillaceae</taxon>
        <taxon>Paxillus</taxon>
    </lineage>
</organism>
<accession>A0A0D0DLI3</accession>
<reference evidence="1 2" key="1">
    <citation type="submission" date="2014-04" db="EMBL/GenBank/DDBJ databases">
        <authorList>
            <consortium name="DOE Joint Genome Institute"/>
            <person name="Kuo A."/>
            <person name="Kohler A."/>
            <person name="Jargeat P."/>
            <person name="Nagy L.G."/>
            <person name="Floudas D."/>
            <person name="Copeland A."/>
            <person name="Barry K.W."/>
            <person name="Cichocki N."/>
            <person name="Veneault-Fourrey C."/>
            <person name="LaButti K."/>
            <person name="Lindquist E.A."/>
            <person name="Lipzen A."/>
            <person name="Lundell T."/>
            <person name="Morin E."/>
            <person name="Murat C."/>
            <person name="Sun H."/>
            <person name="Tunlid A."/>
            <person name="Henrissat B."/>
            <person name="Grigoriev I.V."/>
            <person name="Hibbett D.S."/>
            <person name="Martin F."/>
            <person name="Nordberg H.P."/>
            <person name="Cantor M.N."/>
            <person name="Hua S.X."/>
        </authorList>
    </citation>
    <scope>NUCLEOTIDE SEQUENCE [LARGE SCALE GENOMIC DNA]</scope>
    <source>
        <strain evidence="1 2">Ve08.2h10</strain>
    </source>
</reference>
<name>A0A0D0DLI3_9AGAM</name>
<protein>
    <submittedName>
        <fullName evidence="1">Uncharacterized protein</fullName>
    </submittedName>
</protein>
<dbReference type="Proteomes" id="UP000054538">
    <property type="component" value="Unassembled WGS sequence"/>
</dbReference>
<sequence>MVSIHASGDGSNEYIMSLSPPAPPSLFMGPELINTSPVVCITDIVTNPECIHHTS</sequence>
<evidence type="ECO:0000313" key="1">
    <source>
        <dbReference type="EMBL" id="KIK79210.1"/>
    </source>
</evidence>
<dbReference type="EMBL" id="KN826346">
    <property type="protein sequence ID" value="KIK79210.1"/>
    <property type="molecule type" value="Genomic_DNA"/>
</dbReference>
<evidence type="ECO:0000313" key="2">
    <source>
        <dbReference type="Proteomes" id="UP000054538"/>
    </source>
</evidence>